<evidence type="ECO:0000313" key="3">
    <source>
        <dbReference type="Proteomes" id="UP001497623"/>
    </source>
</evidence>
<dbReference type="Gene3D" id="2.30.29.30">
    <property type="entry name" value="Pleckstrin-homology domain (PH domain)/Phosphotyrosine-binding domain (PTB)"/>
    <property type="match status" value="1"/>
</dbReference>
<feature type="non-terminal residue" evidence="2">
    <location>
        <position position="1"/>
    </location>
</feature>
<dbReference type="Proteomes" id="UP001497623">
    <property type="component" value="Unassembled WGS sequence"/>
</dbReference>
<dbReference type="AlphaFoldDB" id="A0AAV2SMY2"/>
<dbReference type="GO" id="GO:0005886">
    <property type="term" value="C:plasma membrane"/>
    <property type="evidence" value="ECO:0007669"/>
    <property type="project" value="TreeGrafter"/>
</dbReference>
<dbReference type="GO" id="GO:0030424">
    <property type="term" value="C:axon"/>
    <property type="evidence" value="ECO:0007669"/>
    <property type="project" value="TreeGrafter"/>
</dbReference>
<dbReference type="GO" id="GO:0007266">
    <property type="term" value="P:Rho protein signal transduction"/>
    <property type="evidence" value="ECO:0007669"/>
    <property type="project" value="TreeGrafter"/>
</dbReference>
<feature type="domain" description="ARHGEF1-like PH" evidence="1">
    <location>
        <begin position="68"/>
        <end position="102"/>
    </location>
</feature>
<dbReference type="InterPro" id="IPR041020">
    <property type="entry name" value="PH_16"/>
</dbReference>
<proteinExistence type="predicted"/>
<dbReference type="PANTHER" id="PTHR13217:SF11">
    <property type="entry name" value="PLECKSTRIN HOMOLOGY DOMAIN-CONTAINING FAMILY G MEMBER 5"/>
    <property type="match status" value="1"/>
</dbReference>
<dbReference type="SUPFAM" id="SSF50729">
    <property type="entry name" value="PH domain-like"/>
    <property type="match status" value="1"/>
</dbReference>
<protein>
    <recommendedName>
        <fullName evidence="1">ARHGEF1-like PH domain-containing protein</fullName>
    </recommendedName>
</protein>
<accession>A0AAV2SMY2</accession>
<dbReference type="PANTHER" id="PTHR13217">
    <property type="entry name" value="PLECKSTRIN HOMOLOGY DOMAIN-CONTAINING FAMILY G MEMBER 7"/>
    <property type="match status" value="1"/>
</dbReference>
<comment type="caution">
    <text evidence="2">The sequence shown here is derived from an EMBL/GenBank/DDBJ whole genome shotgun (WGS) entry which is preliminary data.</text>
</comment>
<reference evidence="2 3" key="1">
    <citation type="submission" date="2024-05" db="EMBL/GenBank/DDBJ databases">
        <authorList>
            <person name="Wallberg A."/>
        </authorList>
    </citation>
    <scope>NUCLEOTIDE SEQUENCE [LARGE SCALE GENOMIC DNA]</scope>
</reference>
<dbReference type="GO" id="GO:0030139">
    <property type="term" value="C:endocytic vesicle"/>
    <property type="evidence" value="ECO:0007669"/>
    <property type="project" value="TreeGrafter"/>
</dbReference>
<keyword evidence="3" id="KW-1185">Reference proteome</keyword>
<dbReference type="InterPro" id="IPR011993">
    <property type="entry name" value="PH-like_dom_sf"/>
</dbReference>
<dbReference type="InterPro" id="IPR040181">
    <property type="entry name" value="PKHG5/7"/>
</dbReference>
<evidence type="ECO:0000313" key="2">
    <source>
        <dbReference type="EMBL" id="CAL4216062.1"/>
    </source>
</evidence>
<sequence>IHHVESFVSNVNSALRNRHEQEKLRDIARRLEAYDIADSREDELEKVVRSYSELNLTQPMPGCPEHIPRQLIHHGDLKLKYAHNSKTEVHVFLFTDLLLITKLSQKKAG</sequence>
<dbReference type="Pfam" id="PF17838">
    <property type="entry name" value="PH_16"/>
    <property type="match status" value="1"/>
</dbReference>
<evidence type="ECO:0000259" key="1">
    <source>
        <dbReference type="Pfam" id="PF17838"/>
    </source>
</evidence>
<name>A0AAV2SMY2_MEGNR</name>
<gene>
    <name evidence="2" type="ORF">MNOR_LOCUS38737</name>
</gene>
<feature type="non-terminal residue" evidence="2">
    <location>
        <position position="109"/>
    </location>
</feature>
<dbReference type="EMBL" id="CAXKWB010091376">
    <property type="protein sequence ID" value="CAL4216062.1"/>
    <property type="molecule type" value="Genomic_DNA"/>
</dbReference>
<organism evidence="2 3">
    <name type="scientific">Meganyctiphanes norvegica</name>
    <name type="common">Northern krill</name>
    <name type="synonym">Thysanopoda norvegica</name>
    <dbReference type="NCBI Taxonomy" id="48144"/>
    <lineage>
        <taxon>Eukaryota</taxon>
        <taxon>Metazoa</taxon>
        <taxon>Ecdysozoa</taxon>
        <taxon>Arthropoda</taxon>
        <taxon>Crustacea</taxon>
        <taxon>Multicrustacea</taxon>
        <taxon>Malacostraca</taxon>
        <taxon>Eumalacostraca</taxon>
        <taxon>Eucarida</taxon>
        <taxon>Euphausiacea</taxon>
        <taxon>Euphausiidae</taxon>
        <taxon>Meganyctiphanes</taxon>
    </lineage>
</organism>
<dbReference type="GO" id="GO:0043542">
    <property type="term" value="P:endothelial cell migration"/>
    <property type="evidence" value="ECO:0007669"/>
    <property type="project" value="TreeGrafter"/>
</dbReference>